<dbReference type="RefSeq" id="WP_273596950.1">
    <property type="nucleotide sequence ID" value="NZ_JAQQXS010000009.1"/>
</dbReference>
<dbReference type="InterPro" id="IPR001638">
    <property type="entry name" value="Solute-binding_3/MltF_N"/>
</dbReference>
<dbReference type="Proteomes" id="UP001219862">
    <property type="component" value="Unassembled WGS sequence"/>
</dbReference>
<dbReference type="PANTHER" id="PTHR38834:SF3">
    <property type="entry name" value="SOLUTE-BINDING PROTEIN FAMILY 3_N-TERMINAL DOMAIN-CONTAINING PROTEIN"/>
    <property type="match status" value="1"/>
</dbReference>
<accession>A0ABT5KSC1</accession>
<organism evidence="2 3">
    <name type="scientific">Roseateles koreensis</name>
    <dbReference type="NCBI Taxonomy" id="2987526"/>
    <lineage>
        <taxon>Bacteria</taxon>
        <taxon>Pseudomonadati</taxon>
        <taxon>Pseudomonadota</taxon>
        <taxon>Betaproteobacteria</taxon>
        <taxon>Burkholderiales</taxon>
        <taxon>Sphaerotilaceae</taxon>
        <taxon>Roseateles</taxon>
    </lineage>
</organism>
<dbReference type="SMART" id="SM00062">
    <property type="entry name" value="PBPb"/>
    <property type="match status" value="1"/>
</dbReference>
<proteinExistence type="predicted"/>
<reference evidence="2 3" key="1">
    <citation type="submission" date="2022-10" db="EMBL/GenBank/DDBJ databases">
        <title>paucibacter sp. hw8 Genome sequencing.</title>
        <authorList>
            <person name="Park S."/>
        </authorList>
    </citation>
    <scope>NUCLEOTIDE SEQUENCE [LARGE SCALE GENOMIC DNA]</scope>
    <source>
        <strain evidence="3">hw8</strain>
    </source>
</reference>
<gene>
    <name evidence="2" type="ORF">PRZ01_11605</name>
</gene>
<feature type="domain" description="Solute-binding protein family 3/N-terminal" evidence="1">
    <location>
        <begin position="42"/>
        <end position="260"/>
    </location>
</feature>
<keyword evidence="3" id="KW-1185">Reference proteome</keyword>
<evidence type="ECO:0000259" key="1">
    <source>
        <dbReference type="SMART" id="SM00062"/>
    </source>
</evidence>
<comment type="caution">
    <text evidence="2">The sequence shown here is derived from an EMBL/GenBank/DDBJ whole genome shotgun (WGS) entry which is preliminary data.</text>
</comment>
<dbReference type="PANTHER" id="PTHR38834">
    <property type="entry name" value="PERIPLASMIC SUBSTRATE BINDING PROTEIN FAMILY 3"/>
    <property type="match status" value="1"/>
</dbReference>
<dbReference type="Pfam" id="PF00497">
    <property type="entry name" value="SBP_bac_3"/>
    <property type="match status" value="1"/>
</dbReference>
<protein>
    <submittedName>
        <fullName evidence="2">Transporter substrate-binding domain-containing protein</fullName>
    </submittedName>
</protein>
<evidence type="ECO:0000313" key="3">
    <source>
        <dbReference type="Proteomes" id="UP001219862"/>
    </source>
</evidence>
<dbReference type="EMBL" id="JAQQXS010000009">
    <property type="protein sequence ID" value="MDC8785837.1"/>
    <property type="molecule type" value="Genomic_DNA"/>
</dbReference>
<dbReference type="SUPFAM" id="SSF53850">
    <property type="entry name" value="Periplasmic binding protein-like II"/>
    <property type="match status" value="1"/>
</dbReference>
<sequence>MRADRRVASLFNAVGVFGAFNVFRALALAVFAAGAHSSPHAQRLVLVTEEYPPYNMSDANGQVTGISTDIVKAMLEAAGYDYEVAAYPWARAIAMARTQVNTCVYSMSRTPERETLYKWIGPLVYNDWTLFARVGSSRLNQLDEAMNMRIGSYQGDAIVSYLQTRGHQVDVAPSDDVNPKKLLAGRIDFWATGRLIGQYRLQQQGISNIEPVLKFNRTEMYLACQKQLPDEQVRLLNNTLAGLDKKGVIRKIYASYGYTP</sequence>
<name>A0ABT5KSC1_9BURK</name>
<evidence type="ECO:0000313" key="2">
    <source>
        <dbReference type="EMBL" id="MDC8785837.1"/>
    </source>
</evidence>
<dbReference type="Gene3D" id="3.40.190.10">
    <property type="entry name" value="Periplasmic binding protein-like II"/>
    <property type="match status" value="2"/>
</dbReference>